<keyword evidence="2" id="KW-0229">DNA integration</keyword>
<evidence type="ECO:0000256" key="1">
    <source>
        <dbReference type="ARBA" id="ARBA00008857"/>
    </source>
</evidence>
<protein>
    <recommendedName>
        <fullName evidence="5">Tyr recombinase domain-containing protein</fullName>
    </recommendedName>
</protein>
<dbReference type="Gene3D" id="3.30.160.390">
    <property type="entry name" value="Integrase, DNA-binding domain"/>
    <property type="match status" value="1"/>
</dbReference>
<dbReference type="EMBL" id="RBSQ01000585">
    <property type="protein sequence ID" value="RMS55347.1"/>
    <property type="molecule type" value="Genomic_DNA"/>
</dbReference>
<evidence type="ECO:0000313" key="7">
    <source>
        <dbReference type="Proteomes" id="UP000270834"/>
    </source>
</evidence>
<dbReference type="InterPro" id="IPR002104">
    <property type="entry name" value="Integrase_catalytic"/>
</dbReference>
<sequence>MAKLTAKQLEALTAADDGKTLREDGGLVAKVRAGVRGVTVLFRYEFKLDGAKRDHRLGSWPKRSLAQIRAERDEVKATVTKGINPTAARKAAKIEAQAAIAATIAEAERQAAENKTVADLFEEWMHDGVSRQDGNAELRRSFTKDVLPLIGKKPLRTLTEKDLLNVLRSVKARGLNRTVVIRSKDIGQMLRWAEKRKPWRTLMADGNPADLVEVNKLLDHDYEEQRDRLLSPDEIRELRDIFARLERDYDALPAGQKYSGIRPVNPRVQCAVWICLSTLCRIGELLKSEWRHIDLDKGTWFIPAEATKGHKGKRQDHHVFLSPFALNQFKRLKEETGHTPFCFPSRDEKSHVDTKTVSKLIGDRQSRFKNRSKPLAGRHHDDSLVLSKGAKGEWTPHDLRRTGATMMQELGVTLEIIDRCQNHLLGGSKVRRHYLHHDYAKEKTEAWNLLGRRIVSTLVEDAGTQEQSSANTSP</sequence>
<dbReference type="Pfam" id="PF13356">
    <property type="entry name" value="Arm-DNA-bind_3"/>
    <property type="match status" value="1"/>
</dbReference>
<evidence type="ECO:0000313" key="6">
    <source>
        <dbReference type="EMBL" id="RMS55347.1"/>
    </source>
</evidence>
<comment type="similarity">
    <text evidence="1">Belongs to the 'phage' integrase family.</text>
</comment>
<keyword evidence="3" id="KW-0238">DNA-binding</keyword>
<dbReference type="PANTHER" id="PTHR30629">
    <property type="entry name" value="PROPHAGE INTEGRASE"/>
    <property type="match status" value="1"/>
</dbReference>
<dbReference type="Gene3D" id="1.10.443.10">
    <property type="entry name" value="Intergrase catalytic core"/>
    <property type="match status" value="1"/>
</dbReference>
<comment type="caution">
    <text evidence="6">The sequence shown here is derived from an EMBL/GenBank/DDBJ whole genome shotgun (WGS) entry which is preliminary data.</text>
</comment>
<name>A0A3M5E1F7_PSEAI</name>
<dbReference type="InterPro" id="IPR025166">
    <property type="entry name" value="Integrase_DNA_bind_dom"/>
</dbReference>
<dbReference type="InterPro" id="IPR038488">
    <property type="entry name" value="Integrase_DNA-bd_sf"/>
</dbReference>
<evidence type="ECO:0000256" key="2">
    <source>
        <dbReference type="ARBA" id="ARBA00022908"/>
    </source>
</evidence>
<proteinExistence type="inferred from homology"/>
<feature type="domain" description="Tyr recombinase" evidence="5">
    <location>
        <begin position="225"/>
        <end position="448"/>
    </location>
</feature>
<dbReference type="AlphaFoldDB" id="A0A3M5E1F7"/>
<accession>A0A3M5E1F7</accession>
<dbReference type="InterPro" id="IPR053876">
    <property type="entry name" value="Phage_int_M"/>
</dbReference>
<dbReference type="InterPro" id="IPR050808">
    <property type="entry name" value="Phage_Integrase"/>
</dbReference>
<dbReference type="InterPro" id="IPR010998">
    <property type="entry name" value="Integrase_recombinase_N"/>
</dbReference>
<dbReference type="RefSeq" id="WP_119561270.1">
    <property type="nucleotide sequence ID" value="NZ_CP194412.1"/>
</dbReference>
<keyword evidence="4" id="KW-0233">DNA recombination</keyword>
<dbReference type="Pfam" id="PF22022">
    <property type="entry name" value="Phage_int_M"/>
    <property type="match status" value="1"/>
</dbReference>
<dbReference type="InterPro" id="IPR013762">
    <property type="entry name" value="Integrase-like_cat_sf"/>
</dbReference>
<gene>
    <name evidence="6" type="ORF">ALP65_200073</name>
</gene>
<dbReference type="Pfam" id="PF00589">
    <property type="entry name" value="Phage_integrase"/>
    <property type="match status" value="1"/>
</dbReference>
<evidence type="ECO:0000256" key="4">
    <source>
        <dbReference type="ARBA" id="ARBA00023172"/>
    </source>
</evidence>
<organism evidence="6 7">
    <name type="scientific">Pseudomonas aeruginosa</name>
    <dbReference type="NCBI Taxonomy" id="287"/>
    <lineage>
        <taxon>Bacteria</taxon>
        <taxon>Pseudomonadati</taxon>
        <taxon>Pseudomonadota</taxon>
        <taxon>Gammaproteobacteria</taxon>
        <taxon>Pseudomonadales</taxon>
        <taxon>Pseudomonadaceae</taxon>
        <taxon>Pseudomonas</taxon>
    </lineage>
</organism>
<dbReference type="Proteomes" id="UP000270834">
    <property type="component" value="Unassembled WGS sequence"/>
</dbReference>
<dbReference type="SUPFAM" id="SSF56349">
    <property type="entry name" value="DNA breaking-rejoining enzymes"/>
    <property type="match status" value="1"/>
</dbReference>
<dbReference type="PROSITE" id="PS51898">
    <property type="entry name" value="TYR_RECOMBINASE"/>
    <property type="match status" value="1"/>
</dbReference>
<dbReference type="InterPro" id="IPR011010">
    <property type="entry name" value="DNA_brk_join_enz"/>
</dbReference>
<reference evidence="6 7" key="1">
    <citation type="submission" date="2018-08" db="EMBL/GenBank/DDBJ databases">
        <title>Recombination of ecologically and evolutionarily significant loci maintains genetic cohesion in the Pseudomonas syringae species complex.</title>
        <authorList>
            <person name="Dillon M."/>
            <person name="Thakur S."/>
            <person name="Almeida R.N.D."/>
            <person name="Weir B.S."/>
            <person name="Guttman D.S."/>
        </authorList>
    </citation>
    <scope>NUCLEOTIDE SEQUENCE [LARGE SCALE GENOMIC DNA]</scope>
    <source>
        <strain evidence="6 7">ICMP 7846</strain>
    </source>
</reference>
<dbReference type="GO" id="GO:0003677">
    <property type="term" value="F:DNA binding"/>
    <property type="evidence" value="ECO:0007669"/>
    <property type="project" value="UniProtKB-KW"/>
</dbReference>
<evidence type="ECO:0000259" key="5">
    <source>
        <dbReference type="PROSITE" id="PS51898"/>
    </source>
</evidence>
<dbReference type="Gene3D" id="1.10.150.130">
    <property type="match status" value="1"/>
</dbReference>
<dbReference type="GO" id="GO:0006310">
    <property type="term" value="P:DNA recombination"/>
    <property type="evidence" value="ECO:0007669"/>
    <property type="project" value="UniProtKB-KW"/>
</dbReference>
<dbReference type="GO" id="GO:0015074">
    <property type="term" value="P:DNA integration"/>
    <property type="evidence" value="ECO:0007669"/>
    <property type="project" value="UniProtKB-KW"/>
</dbReference>
<dbReference type="PANTHER" id="PTHR30629:SF2">
    <property type="entry name" value="PROPHAGE INTEGRASE INTS-RELATED"/>
    <property type="match status" value="1"/>
</dbReference>
<dbReference type="CDD" id="cd00801">
    <property type="entry name" value="INT_P4_C"/>
    <property type="match status" value="1"/>
</dbReference>
<evidence type="ECO:0000256" key="3">
    <source>
        <dbReference type="ARBA" id="ARBA00023125"/>
    </source>
</evidence>